<organism evidence="1 2">
    <name type="scientific">Mycolicibacterium fluoranthenivorans</name>
    <dbReference type="NCBI Taxonomy" id="258505"/>
    <lineage>
        <taxon>Bacteria</taxon>
        <taxon>Bacillati</taxon>
        <taxon>Actinomycetota</taxon>
        <taxon>Actinomycetes</taxon>
        <taxon>Mycobacteriales</taxon>
        <taxon>Mycobacteriaceae</taxon>
        <taxon>Mycolicibacterium</taxon>
    </lineage>
</organism>
<reference evidence="2" key="1">
    <citation type="submission" date="2016-10" db="EMBL/GenBank/DDBJ databases">
        <authorList>
            <person name="Varghese N."/>
            <person name="Submissions S."/>
        </authorList>
    </citation>
    <scope>NUCLEOTIDE SEQUENCE [LARGE SCALE GENOMIC DNA]</scope>
    <source>
        <strain evidence="2">UNC267MFSha1.1M11</strain>
    </source>
</reference>
<sequence>MRRVWARVAPVPAPVAPALVPVAPVRVLADLVRFPARRWRRARRADDKTLIENPAQARRACAGFSV</sequence>
<gene>
    <name evidence="1" type="ORF">SAMN02799620_00581</name>
</gene>
<proteinExistence type="predicted"/>
<accession>A0A1G4V9Q0</accession>
<evidence type="ECO:0000313" key="2">
    <source>
        <dbReference type="Proteomes" id="UP000199707"/>
    </source>
</evidence>
<name>A0A1G4V9Q0_9MYCO</name>
<dbReference type="AlphaFoldDB" id="A0A1G4V9Q0"/>
<dbReference type="EMBL" id="FMUB01000001">
    <property type="protein sequence ID" value="SCX03387.1"/>
    <property type="molecule type" value="Genomic_DNA"/>
</dbReference>
<protein>
    <submittedName>
        <fullName evidence="1">Uncharacterized protein</fullName>
    </submittedName>
</protein>
<dbReference type="RefSeq" id="WP_181953078.1">
    <property type="nucleotide sequence ID" value="NZ_FMUB01000001.1"/>
</dbReference>
<dbReference type="Proteomes" id="UP000199707">
    <property type="component" value="Unassembled WGS sequence"/>
</dbReference>
<dbReference type="STRING" id="1502745.SAMN02799620_00581"/>
<evidence type="ECO:0000313" key="1">
    <source>
        <dbReference type="EMBL" id="SCX03387.1"/>
    </source>
</evidence>